<evidence type="ECO:0000313" key="8">
    <source>
        <dbReference type="EMBL" id="CAD6203682.1"/>
    </source>
</evidence>
<dbReference type="InterPro" id="IPR002902">
    <property type="entry name" value="GNK2"/>
</dbReference>
<dbReference type="AlphaFoldDB" id="A0A811M5T1"/>
<evidence type="ECO:0000313" key="9">
    <source>
        <dbReference type="Proteomes" id="UP000604825"/>
    </source>
</evidence>
<feature type="signal peptide" evidence="6">
    <location>
        <begin position="1"/>
        <end position="21"/>
    </location>
</feature>
<dbReference type="PANTHER" id="PTHR32411:SF43">
    <property type="entry name" value="CYSTEINE-RICH REPEAT SECRETORY PROTEIN 38"/>
    <property type="match status" value="1"/>
</dbReference>
<evidence type="ECO:0000256" key="2">
    <source>
        <dbReference type="ARBA" id="ARBA00022525"/>
    </source>
</evidence>
<dbReference type="PROSITE" id="PS51473">
    <property type="entry name" value="GNK2"/>
    <property type="match status" value="1"/>
</dbReference>
<dbReference type="InterPro" id="IPR038408">
    <property type="entry name" value="GNK2_sf"/>
</dbReference>
<dbReference type="EMBL" id="CAJGYO010000001">
    <property type="protein sequence ID" value="CAD6203682.1"/>
    <property type="molecule type" value="Genomic_DNA"/>
</dbReference>
<evidence type="ECO:0000256" key="1">
    <source>
        <dbReference type="ARBA" id="ARBA00004613"/>
    </source>
</evidence>
<evidence type="ECO:0000256" key="4">
    <source>
        <dbReference type="ARBA" id="ARBA00022737"/>
    </source>
</evidence>
<reference evidence="8" key="1">
    <citation type="submission" date="2020-10" db="EMBL/GenBank/DDBJ databases">
        <authorList>
            <person name="Han B."/>
            <person name="Lu T."/>
            <person name="Zhao Q."/>
            <person name="Huang X."/>
            <person name="Zhao Y."/>
        </authorList>
    </citation>
    <scope>NUCLEOTIDE SEQUENCE</scope>
</reference>
<keyword evidence="3 6" id="KW-0732">Signal</keyword>
<dbReference type="GO" id="GO:0005576">
    <property type="term" value="C:extracellular region"/>
    <property type="evidence" value="ECO:0007669"/>
    <property type="project" value="UniProtKB-SubCell"/>
</dbReference>
<dbReference type="Gene3D" id="3.30.430.20">
    <property type="entry name" value="Gnk2 domain, C-X8-C-X2-C motif"/>
    <property type="match status" value="1"/>
</dbReference>
<dbReference type="Proteomes" id="UP000604825">
    <property type="component" value="Unassembled WGS sequence"/>
</dbReference>
<keyword evidence="9" id="KW-1185">Reference proteome</keyword>
<sequence>MSPRLIMLVAVPAAFSFAAVGQDLKSRSLSVRYDDGCLLRYADAPFFGTADTRDWMFVWAVAYVNVTDAARMNETRWRLLSDLAERAGDDGALRLMSGGTRYTDARGEEQVLYGFVHYTRDLEASECTRCLVLALTLLSERKDLNSSLAGSVN</sequence>
<dbReference type="PANTHER" id="PTHR32411">
    <property type="entry name" value="CYSTEINE-RICH REPEAT SECRETORY PROTEIN 38-RELATED"/>
    <property type="match status" value="1"/>
</dbReference>
<comment type="caution">
    <text evidence="8">The sequence shown here is derived from an EMBL/GenBank/DDBJ whole genome shotgun (WGS) entry which is preliminary data.</text>
</comment>
<organism evidence="8 9">
    <name type="scientific">Miscanthus lutarioriparius</name>
    <dbReference type="NCBI Taxonomy" id="422564"/>
    <lineage>
        <taxon>Eukaryota</taxon>
        <taxon>Viridiplantae</taxon>
        <taxon>Streptophyta</taxon>
        <taxon>Embryophyta</taxon>
        <taxon>Tracheophyta</taxon>
        <taxon>Spermatophyta</taxon>
        <taxon>Magnoliopsida</taxon>
        <taxon>Liliopsida</taxon>
        <taxon>Poales</taxon>
        <taxon>Poaceae</taxon>
        <taxon>PACMAD clade</taxon>
        <taxon>Panicoideae</taxon>
        <taxon>Andropogonodae</taxon>
        <taxon>Andropogoneae</taxon>
        <taxon>Saccharinae</taxon>
        <taxon>Miscanthus</taxon>
    </lineage>
</organism>
<feature type="domain" description="Gnk2-homologous" evidence="7">
    <location>
        <begin position="54"/>
        <end position="153"/>
    </location>
</feature>
<evidence type="ECO:0000259" key="7">
    <source>
        <dbReference type="PROSITE" id="PS51473"/>
    </source>
</evidence>
<gene>
    <name evidence="8" type="ORF">NCGR_LOCUS1825</name>
</gene>
<dbReference type="OrthoDB" id="678992at2759"/>
<evidence type="ECO:0000256" key="5">
    <source>
        <dbReference type="ARBA" id="ARBA00038515"/>
    </source>
</evidence>
<feature type="chain" id="PRO_5032683754" description="Gnk2-homologous domain-containing protein" evidence="6">
    <location>
        <begin position="22"/>
        <end position="153"/>
    </location>
</feature>
<keyword evidence="4" id="KW-0677">Repeat</keyword>
<evidence type="ECO:0000256" key="6">
    <source>
        <dbReference type="SAM" id="SignalP"/>
    </source>
</evidence>
<proteinExistence type="inferred from homology"/>
<comment type="similarity">
    <text evidence="5">Belongs to the cysteine-rich repeat secretory protein family.</text>
</comment>
<protein>
    <recommendedName>
        <fullName evidence="7">Gnk2-homologous domain-containing protein</fullName>
    </recommendedName>
</protein>
<evidence type="ECO:0000256" key="3">
    <source>
        <dbReference type="ARBA" id="ARBA00022729"/>
    </source>
</evidence>
<accession>A0A811M5T1</accession>
<comment type="subcellular location">
    <subcellularLocation>
        <location evidence="1">Secreted</location>
    </subcellularLocation>
</comment>
<dbReference type="InterPro" id="IPR050581">
    <property type="entry name" value="CRR_secretory_protein"/>
</dbReference>
<keyword evidence="2" id="KW-0964">Secreted</keyword>
<name>A0A811M5T1_9POAL</name>